<accession>A0ABS8VLM7</accession>
<protein>
    <recommendedName>
        <fullName evidence="2">Putative plant transposon protein domain-containing protein</fullName>
    </recommendedName>
</protein>
<dbReference type="InterPro" id="IPR046796">
    <property type="entry name" value="Transposase_32_dom"/>
</dbReference>
<evidence type="ECO:0000256" key="1">
    <source>
        <dbReference type="SAM" id="MobiDB-lite"/>
    </source>
</evidence>
<feature type="region of interest" description="Disordered" evidence="1">
    <location>
        <begin position="60"/>
        <end position="90"/>
    </location>
</feature>
<reference evidence="3 4" key="1">
    <citation type="journal article" date="2021" name="BMC Genomics">
        <title>Datura genome reveals duplications of psychoactive alkaloid biosynthetic genes and high mutation rate following tissue culture.</title>
        <authorList>
            <person name="Rajewski A."/>
            <person name="Carter-House D."/>
            <person name="Stajich J."/>
            <person name="Litt A."/>
        </authorList>
    </citation>
    <scope>NUCLEOTIDE SEQUENCE [LARGE SCALE GENOMIC DNA]</scope>
    <source>
        <strain evidence="3">AR-01</strain>
    </source>
</reference>
<dbReference type="EMBL" id="JACEIK010005519">
    <property type="protein sequence ID" value="MCE0481704.1"/>
    <property type="molecule type" value="Genomic_DNA"/>
</dbReference>
<dbReference type="Pfam" id="PF20167">
    <property type="entry name" value="Transposase_32"/>
    <property type="match status" value="1"/>
</dbReference>
<dbReference type="Proteomes" id="UP000823775">
    <property type="component" value="Unassembled WGS sequence"/>
</dbReference>
<name>A0ABS8VLM7_DATST</name>
<organism evidence="3 4">
    <name type="scientific">Datura stramonium</name>
    <name type="common">Jimsonweed</name>
    <name type="synonym">Common thornapple</name>
    <dbReference type="NCBI Taxonomy" id="4076"/>
    <lineage>
        <taxon>Eukaryota</taxon>
        <taxon>Viridiplantae</taxon>
        <taxon>Streptophyta</taxon>
        <taxon>Embryophyta</taxon>
        <taxon>Tracheophyta</taxon>
        <taxon>Spermatophyta</taxon>
        <taxon>Magnoliopsida</taxon>
        <taxon>eudicotyledons</taxon>
        <taxon>Gunneridae</taxon>
        <taxon>Pentapetalae</taxon>
        <taxon>asterids</taxon>
        <taxon>lamiids</taxon>
        <taxon>Solanales</taxon>
        <taxon>Solanaceae</taxon>
        <taxon>Solanoideae</taxon>
        <taxon>Datureae</taxon>
        <taxon>Datura</taxon>
    </lineage>
</organism>
<proteinExistence type="predicted"/>
<evidence type="ECO:0000313" key="3">
    <source>
        <dbReference type="EMBL" id="MCE0481704.1"/>
    </source>
</evidence>
<keyword evidence="4" id="KW-1185">Reference proteome</keyword>
<feature type="domain" description="Putative plant transposon protein" evidence="2">
    <location>
        <begin position="151"/>
        <end position="272"/>
    </location>
</feature>
<comment type="caution">
    <text evidence="3">The sequence shown here is derived from an EMBL/GenBank/DDBJ whole genome shotgun (WGS) entry which is preliminary data.</text>
</comment>
<evidence type="ECO:0000313" key="4">
    <source>
        <dbReference type="Proteomes" id="UP000823775"/>
    </source>
</evidence>
<evidence type="ECO:0000259" key="2">
    <source>
        <dbReference type="Pfam" id="PF20167"/>
    </source>
</evidence>
<gene>
    <name evidence="3" type="ORF">HAX54_039644</name>
</gene>
<sequence>MKLEIGVESTSHRQCSAVGTATRNLVTHSKCSDAQACLMQQATQLTPLMAQAASRCIVAPKPSKGKGMASSSHGSKRLTRTNKEEHDDLSLPQQPLRQIGLHWVMKQEGKKWFKEHKESKYSHEMFIDRETLALKFPRIVDRLYTLGLVFVYNDPGECNLNMLREFLSNWDPKERSNQVKIRGQIVNFSLVVLNRIHGSPRIDPQLFKNFILRPPYREIQHTLGVSNTIARWAHHQQDGYHVSFPYAHMPREARVWLKIISACLMSGKHVTHETRCHDPSIGPDRDTE</sequence>